<dbReference type="InterPro" id="IPR025533">
    <property type="entry name" value="DUF4419"/>
</dbReference>
<sequence length="139" mass="16147">MANGHKDARDPKLTHSVQTFDGDGLPSVTLEGEKSDYEELLKRIDRLDRIAEELNSKSLEQAKQLKRWAAYLRPVLRRFVHAFDDPEGEENLEFWQRLEHKVGSSVYFSGWITAFCVFSSDGERTEAELEEPDEMVWSR</sequence>
<gene>
    <name evidence="3" type="ORF">K435DRAFT_833914</name>
</gene>
<dbReference type="Pfam" id="PF14388">
    <property type="entry name" value="DUF4419"/>
    <property type="match status" value="1"/>
</dbReference>
<feature type="coiled-coil region" evidence="1">
    <location>
        <begin position="30"/>
        <end position="57"/>
    </location>
</feature>
<dbReference type="EMBL" id="ML179040">
    <property type="protein sequence ID" value="THV06933.1"/>
    <property type="molecule type" value="Genomic_DNA"/>
</dbReference>
<dbReference type="PANTHER" id="PTHR31252">
    <property type="entry name" value="DUF4419 DOMAIN-CONTAINING PROTEIN"/>
    <property type="match status" value="1"/>
</dbReference>
<reference evidence="3 4" key="1">
    <citation type="journal article" date="2019" name="Nat. Ecol. Evol.">
        <title>Megaphylogeny resolves global patterns of mushroom evolution.</title>
        <authorList>
            <person name="Varga T."/>
            <person name="Krizsan K."/>
            <person name="Foldi C."/>
            <person name="Dima B."/>
            <person name="Sanchez-Garcia M."/>
            <person name="Sanchez-Ramirez S."/>
            <person name="Szollosi G.J."/>
            <person name="Szarkandi J.G."/>
            <person name="Papp V."/>
            <person name="Albert L."/>
            <person name="Andreopoulos W."/>
            <person name="Angelini C."/>
            <person name="Antonin V."/>
            <person name="Barry K.W."/>
            <person name="Bougher N.L."/>
            <person name="Buchanan P."/>
            <person name="Buyck B."/>
            <person name="Bense V."/>
            <person name="Catcheside P."/>
            <person name="Chovatia M."/>
            <person name="Cooper J."/>
            <person name="Damon W."/>
            <person name="Desjardin D."/>
            <person name="Finy P."/>
            <person name="Geml J."/>
            <person name="Haridas S."/>
            <person name="Hughes K."/>
            <person name="Justo A."/>
            <person name="Karasinski D."/>
            <person name="Kautmanova I."/>
            <person name="Kiss B."/>
            <person name="Kocsube S."/>
            <person name="Kotiranta H."/>
            <person name="LaButti K.M."/>
            <person name="Lechner B.E."/>
            <person name="Liimatainen K."/>
            <person name="Lipzen A."/>
            <person name="Lukacs Z."/>
            <person name="Mihaltcheva S."/>
            <person name="Morgado L.N."/>
            <person name="Niskanen T."/>
            <person name="Noordeloos M.E."/>
            <person name="Ohm R.A."/>
            <person name="Ortiz-Santana B."/>
            <person name="Ovrebo C."/>
            <person name="Racz N."/>
            <person name="Riley R."/>
            <person name="Savchenko A."/>
            <person name="Shiryaev A."/>
            <person name="Soop K."/>
            <person name="Spirin V."/>
            <person name="Szebenyi C."/>
            <person name="Tomsovsky M."/>
            <person name="Tulloss R.E."/>
            <person name="Uehling J."/>
            <person name="Grigoriev I.V."/>
            <person name="Vagvolgyi C."/>
            <person name="Papp T."/>
            <person name="Martin F.M."/>
            <person name="Miettinen O."/>
            <person name="Hibbett D.S."/>
            <person name="Nagy L.G."/>
        </authorList>
    </citation>
    <scope>NUCLEOTIDE SEQUENCE [LARGE SCALE GENOMIC DNA]</scope>
    <source>
        <strain evidence="3 4">CBS 962.96</strain>
    </source>
</reference>
<organism evidence="3 4">
    <name type="scientific">Dendrothele bispora (strain CBS 962.96)</name>
    <dbReference type="NCBI Taxonomy" id="1314807"/>
    <lineage>
        <taxon>Eukaryota</taxon>
        <taxon>Fungi</taxon>
        <taxon>Dikarya</taxon>
        <taxon>Basidiomycota</taxon>
        <taxon>Agaricomycotina</taxon>
        <taxon>Agaricomycetes</taxon>
        <taxon>Agaricomycetidae</taxon>
        <taxon>Agaricales</taxon>
        <taxon>Agaricales incertae sedis</taxon>
        <taxon>Dendrothele</taxon>
    </lineage>
</organism>
<keyword evidence="1" id="KW-0175">Coiled coil</keyword>
<dbReference type="Proteomes" id="UP000297245">
    <property type="component" value="Unassembled WGS sequence"/>
</dbReference>
<proteinExistence type="predicted"/>
<name>A0A4S8MUJ5_DENBC</name>
<feature type="compositionally biased region" description="Basic and acidic residues" evidence="2">
    <location>
        <begin position="1"/>
        <end position="13"/>
    </location>
</feature>
<evidence type="ECO:0000256" key="2">
    <source>
        <dbReference type="SAM" id="MobiDB-lite"/>
    </source>
</evidence>
<evidence type="ECO:0000256" key="1">
    <source>
        <dbReference type="SAM" id="Coils"/>
    </source>
</evidence>
<feature type="region of interest" description="Disordered" evidence="2">
    <location>
        <begin position="1"/>
        <end position="28"/>
    </location>
</feature>
<keyword evidence="4" id="KW-1185">Reference proteome</keyword>
<dbReference type="PANTHER" id="PTHR31252:SF11">
    <property type="entry name" value="DUF4419 DOMAIN-CONTAINING PROTEIN"/>
    <property type="match status" value="1"/>
</dbReference>
<evidence type="ECO:0000313" key="3">
    <source>
        <dbReference type="EMBL" id="THV06933.1"/>
    </source>
</evidence>
<dbReference type="OrthoDB" id="9978173at2759"/>
<dbReference type="AlphaFoldDB" id="A0A4S8MUJ5"/>
<accession>A0A4S8MUJ5</accession>
<evidence type="ECO:0000313" key="4">
    <source>
        <dbReference type="Proteomes" id="UP000297245"/>
    </source>
</evidence>
<protein>
    <submittedName>
        <fullName evidence="3">Uncharacterized protein</fullName>
    </submittedName>
</protein>